<evidence type="ECO:0000256" key="4">
    <source>
        <dbReference type="ARBA" id="ARBA00022906"/>
    </source>
</evidence>
<comment type="subcellular location">
    <subcellularLocation>
        <location evidence="1">Membrane</location>
        <topology evidence="1">Multi-pass membrane protein</topology>
    </subcellularLocation>
</comment>
<feature type="transmembrane region" description="Helical" evidence="8">
    <location>
        <begin position="49"/>
        <end position="69"/>
    </location>
</feature>
<dbReference type="InterPro" id="IPR027469">
    <property type="entry name" value="Cation_efflux_TMD_sf"/>
</dbReference>
<evidence type="ECO:0000259" key="9">
    <source>
        <dbReference type="Pfam" id="PF01545"/>
    </source>
</evidence>
<keyword evidence="11" id="KW-1185">Reference proteome</keyword>
<feature type="domain" description="Cation efflux protein transmembrane" evidence="9">
    <location>
        <begin position="49"/>
        <end position="260"/>
    </location>
</feature>
<evidence type="ECO:0000256" key="1">
    <source>
        <dbReference type="ARBA" id="ARBA00004141"/>
    </source>
</evidence>
<evidence type="ECO:0000256" key="5">
    <source>
        <dbReference type="ARBA" id="ARBA00022989"/>
    </source>
</evidence>
<organism evidence="10 11">
    <name type="scientific">Oikopleura dioica</name>
    <name type="common">Tunicate</name>
    <dbReference type="NCBI Taxonomy" id="34765"/>
    <lineage>
        <taxon>Eukaryota</taxon>
        <taxon>Metazoa</taxon>
        <taxon>Chordata</taxon>
        <taxon>Tunicata</taxon>
        <taxon>Appendicularia</taxon>
        <taxon>Copelata</taxon>
        <taxon>Oikopleuridae</taxon>
        <taxon>Oikopleura</taxon>
    </lineage>
</organism>
<reference evidence="10 11" key="1">
    <citation type="submission" date="2021-04" db="EMBL/GenBank/DDBJ databases">
        <authorList>
            <person name="Bliznina A."/>
        </authorList>
    </citation>
    <scope>NUCLEOTIDE SEQUENCE [LARGE SCALE GENOMIC DNA]</scope>
</reference>
<sequence>MKNNSYELFENENLQELKLNERTEENELPENRCSSHGHSHKNDRGKKRLIIASILTLIFVVGEFVAGILAKSTAVQADAAHMLTDLLSFGISLLAISLSDRRATNTLTSGWDRAEVLGATFTIILLWIITAVLGYIAVENMKNPEEDLNENIMIAISSAAIAFNILLACVLRGSGHGHTHGPGAGHNHSHDAVNIRAAMVHIVGDLVQSIGVLAAGIFVKCYPGHREVAVLADPICTFLFMTIVFFTTLPIIRDLAFILMGGVPEEVTVNIKTTLVHFGSLKSIQIFQITPEKYSLSIEIESDSTTEDIKQALRKLEHNFQSIFVEIC</sequence>
<accession>A0ABN7SQG4</accession>
<dbReference type="EMBL" id="OU015566">
    <property type="protein sequence ID" value="CAG5104087.1"/>
    <property type="molecule type" value="Genomic_DNA"/>
</dbReference>
<keyword evidence="5 8" id="KW-1133">Transmembrane helix</keyword>
<keyword evidence="6 8" id="KW-0472">Membrane</keyword>
<dbReference type="PANTHER" id="PTHR11562:SF84">
    <property type="entry name" value="LD05335P"/>
    <property type="match status" value="1"/>
</dbReference>
<evidence type="ECO:0000313" key="10">
    <source>
        <dbReference type="EMBL" id="CAG5104087.1"/>
    </source>
</evidence>
<keyword evidence="4" id="KW-0862">Zinc</keyword>
<dbReference type="PANTHER" id="PTHR11562">
    <property type="entry name" value="CATION EFFLUX PROTEIN/ ZINC TRANSPORTER"/>
    <property type="match status" value="1"/>
</dbReference>
<feature type="transmembrane region" description="Helical" evidence="8">
    <location>
        <begin position="198"/>
        <end position="219"/>
    </location>
</feature>
<evidence type="ECO:0000256" key="6">
    <source>
        <dbReference type="ARBA" id="ARBA00023136"/>
    </source>
</evidence>
<comment type="similarity">
    <text evidence="2">Belongs to the cation diffusion facilitator (CDF) transporter (TC 2.A.4) family. SLC30A subfamily.</text>
</comment>
<gene>
    <name evidence="10" type="ORF">OKIOD_LOCUS9852</name>
</gene>
<evidence type="ECO:0000256" key="2">
    <source>
        <dbReference type="ARBA" id="ARBA00008873"/>
    </source>
</evidence>
<keyword evidence="3 8" id="KW-0812">Transmembrane</keyword>
<evidence type="ECO:0000256" key="8">
    <source>
        <dbReference type="SAM" id="Phobius"/>
    </source>
</evidence>
<feature type="transmembrane region" description="Helical" evidence="8">
    <location>
        <begin position="231"/>
        <end position="252"/>
    </location>
</feature>
<feature type="transmembrane region" description="Helical" evidence="8">
    <location>
        <begin position="75"/>
        <end position="96"/>
    </location>
</feature>
<keyword evidence="4" id="KW-0406">Ion transport</keyword>
<dbReference type="Pfam" id="PF01545">
    <property type="entry name" value="Cation_efflux"/>
    <property type="match status" value="1"/>
</dbReference>
<keyword evidence="4" id="KW-0864">Zinc transport</keyword>
<keyword evidence="4" id="KW-0813">Transport</keyword>
<dbReference type="SUPFAM" id="SSF161111">
    <property type="entry name" value="Cation efflux protein transmembrane domain-like"/>
    <property type="match status" value="1"/>
</dbReference>
<proteinExistence type="inferred from homology"/>
<dbReference type="Proteomes" id="UP001158576">
    <property type="component" value="Chromosome 1"/>
</dbReference>
<evidence type="ECO:0000313" key="11">
    <source>
        <dbReference type="Proteomes" id="UP001158576"/>
    </source>
</evidence>
<feature type="transmembrane region" description="Helical" evidence="8">
    <location>
        <begin position="116"/>
        <end position="137"/>
    </location>
</feature>
<feature type="region of interest" description="Disordered" evidence="7">
    <location>
        <begin position="23"/>
        <end position="42"/>
    </location>
</feature>
<name>A0ABN7SQG4_OIKDI</name>
<evidence type="ECO:0000256" key="3">
    <source>
        <dbReference type="ARBA" id="ARBA00022692"/>
    </source>
</evidence>
<dbReference type="Gene3D" id="1.20.1510.10">
    <property type="entry name" value="Cation efflux protein transmembrane domain"/>
    <property type="match status" value="1"/>
</dbReference>
<dbReference type="InterPro" id="IPR058533">
    <property type="entry name" value="Cation_efflux_TM"/>
</dbReference>
<dbReference type="InterPro" id="IPR050681">
    <property type="entry name" value="CDF/SLC30A"/>
</dbReference>
<dbReference type="NCBIfam" id="TIGR01297">
    <property type="entry name" value="CDF"/>
    <property type="match status" value="1"/>
</dbReference>
<protein>
    <submittedName>
        <fullName evidence="10">Oidioi.mRNA.OKI2018_I69.chr1.g1087.t1.cds</fullName>
    </submittedName>
</protein>
<dbReference type="InterPro" id="IPR002524">
    <property type="entry name" value="Cation_efflux"/>
</dbReference>
<evidence type="ECO:0000256" key="7">
    <source>
        <dbReference type="SAM" id="MobiDB-lite"/>
    </source>
</evidence>
<feature type="transmembrane region" description="Helical" evidence="8">
    <location>
        <begin position="152"/>
        <end position="171"/>
    </location>
</feature>